<dbReference type="AlphaFoldDB" id="A0A1H3MQ57"/>
<dbReference type="RefSeq" id="WP_244522662.1">
    <property type="nucleotide sequence ID" value="NZ_FNOT01000011.1"/>
</dbReference>
<dbReference type="Proteomes" id="UP000198921">
    <property type="component" value="Unassembled WGS sequence"/>
</dbReference>
<proteinExistence type="predicted"/>
<keyword evidence="2" id="KW-1185">Reference proteome</keyword>
<accession>A0A1H3MQ57</accession>
<organism evidence="1 2">
    <name type="scientific">Geodermatophilus africanus</name>
    <dbReference type="NCBI Taxonomy" id="1137993"/>
    <lineage>
        <taxon>Bacteria</taxon>
        <taxon>Bacillati</taxon>
        <taxon>Actinomycetota</taxon>
        <taxon>Actinomycetes</taxon>
        <taxon>Geodermatophilales</taxon>
        <taxon>Geodermatophilaceae</taxon>
        <taxon>Geodermatophilus</taxon>
    </lineage>
</organism>
<dbReference type="STRING" id="1137993.SAMN05660209_03727"/>
<name>A0A1H3MQ57_9ACTN</name>
<reference evidence="2" key="1">
    <citation type="submission" date="2016-10" db="EMBL/GenBank/DDBJ databases">
        <authorList>
            <person name="Varghese N."/>
            <person name="Submissions S."/>
        </authorList>
    </citation>
    <scope>NUCLEOTIDE SEQUENCE [LARGE SCALE GENOMIC DNA]</scope>
    <source>
        <strain evidence="2">DSM 45422</strain>
    </source>
</reference>
<evidence type="ECO:0000313" key="1">
    <source>
        <dbReference type="EMBL" id="SDY78791.1"/>
    </source>
</evidence>
<gene>
    <name evidence="1" type="ORF">SAMN05660209_03727</name>
</gene>
<dbReference type="EMBL" id="FNOT01000011">
    <property type="protein sequence ID" value="SDY78791.1"/>
    <property type="molecule type" value="Genomic_DNA"/>
</dbReference>
<protein>
    <submittedName>
        <fullName evidence="1">Uncharacterized protein</fullName>
    </submittedName>
</protein>
<sequence length="106" mass="11488">MTGRCASARPVRTIAAASVADRWPWPRSQEPIVFSPSTSARAGHLGLPHSAGDLGGQPVLQHQQRAQPIEQGGAEQRGEVLGGERVECGRQLVHDTSHRIDQVFEF</sequence>
<evidence type="ECO:0000313" key="2">
    <source>
        <dbReference type="Proteomes" id="UP000198921"/>
    </source>
</evidence>